<dbReference type="EC" id="2.1.1.178" evidence="8"/>
<dbReference type="InterPro" id="IPR001678">
    <property type="entry name" value="MeTrfase_RsmB-F_NOP2_dom"/>
</dbReference>
<keyword evidence="5 8" id="KW-0808">Transferase</keyword>
<sequence length="467" mass="51665">MVQLNQNFINSIAQEMPSHLSMDDFIHYCGLPLRPAIRVNTLKISADALKAILEPRGWQFAAIPWCKDGFWVSYPDDCQPGNLVEHIQGLFYIQEASSMMPPAALMFGEDSKPAMLLDVAAAPGSKTTQLAALMDNQGLILANEYSASRTKVLAANLQRMGVVNTAMTNFDGRVFGSYLFETFDAILLDAPCSGEGTVRKDPLSLKHWDLAEIESIAALQRDLIDSAFQALKPGGVLIYSTCTLNRQENQAVCHFLKARYGDAVEFESLANLFDGTDKSLTEEGFLHIWPQIYDSEGFFVARLRKTRAVLRNTDDPNYRAKFPFTPAAPKPRQALAEALASLGLSLPKDASVLMRDDEFWLVPDGLLALTERIRLQRIGLKLAENHKHGIKIRHEAVMSLSCNKLWPVSDEAAKAYLMGRDVAIDGTKALGEQILSLHGAPLGLAKHLGNKLKNNLPRELCRDNVQS</sequence>
<dbReference type="NCBIfam" id="NF008898">
    <property type="entry name" value="PRK11933.1"/>
    <property type="match status" value="1"/>
</dbReference>
<evidence type="ECO:0000256" key="1">
    <source>
        <dbReference type="ARBA" id="ARBA00007494"/>
    </source>
</evidence>
<feature type="binding site" evidence="8 9">
    <location>
        <begin position="120"/>
        <end position="126"/>
    </location>
    <ligand>
        <name>S-adenosyl-L-methionine</name>
        <dbReference type="ChEBI" id="CHEBI:59789"/>
    </ligand>
</feature>
<dbReference type="PANTHER" id="PTHR22807">
    <property type="entry name" value="NOP2 YEAST -RELATED NOL1/NOP2/FMU SUN DOMAIN-CONTAINING"/>
    <property type="match status" value="1"/>
</dbReference>
<name>A0ABS5V7P5_9GAMM</name>
<accession>A0ABS5V7P5</accession>
<dbReference type="InterPro" id="IPR048457">
    <property type="entry name" value="YebU_pre-PUA_dom"/>
</dbReference>
<dbReference type="Proteomes" id="UP001195903">
    <property type="component" value="Unassembled WGS sequence"/>
</dbReference>
<dbReference type="GO" id="GO:0008168">
    <property type="term" value="F:methyltransferase activity"/>
    <property type="evidence" value="ECO:0007669"/>
    <property type="project" value="UniProtKB-KW"/>
</dbReference>
<keyword evidence="12" id="KW-1185">Reference proteome</keyword>
<dbReference type="PANTHER" id="PTHR22807:SF30">
    <property type="entry name" value="28S RRNA (CYTOSINE(4447)-C(5))-METHYLTRANSFERASE-RELATED"/>
    <property type="match status" value="1"/>
</dbReference>
<gene>
    <name evidence="8 11" type="primary">rsmF</name>
    <name evidence="11" type="ORF">KJI95_15145</name>
</gene>
<dbReference type="Pfam" id="PF21150">
    <property type="entry name" value="YebU_pre-PUA_dom"/>
    <property type="match status" value="1"/>
</dbReference>
<dbReference type="PRINTS" id="PR02008">
    <property type="entry name" value="RCMTFAMILY"/>
</dbReference>
<keyword evidence="6 8" id="KW-0949">S-adenosyl-L-methionine</keyword>
<keyword evidence="2 8" id="KW-0963">Cytoplasm</keyword>
<feature type="binding site" evidence="8 9">
    <location>
        <position position="189"/>
    </location>
    <ligand>
        <name>S-adenosyl-L-methionine</name>
        <dbReference type="ChEBI" id="CHEBI:59789"/>
    </ligand>
</feature>
<feature type="binding site" evidence="8 9">
    <location>
        <position position="144"/>
    </location>
    <ligand>
        <name>S-adenosyl-L-methionine</name>
        <dbReference type="ChEBI" id="CHEBI:59789"/>
    </ligand>
</feature>
<comment type="catalytic activity">
    <reaction evidence="8">
        <text>cytidine(1407) in 16S rRNA + S-adenosyl-L-methionine = 5-methylcytidine(1407) in 16S rRNA + S-adenosyl-L-homocysteine + H(+)</text>
        <dbReference type="Rhea" id="RHEA:42756"/>
        <dbReference type="Rhea" id="RHEA-COMP:10223"/>
        <dbReference type="Rhea" id="RHEA-COMP:10224"/>
        <dbReference type="ChEBI" id="CHEBI:15378"/>
        <dbReference type="ChEBI" id="CHEBI:57856"/>
        <dbReference type="ChEBI" id="CHEBI:59789"/>
        <dbReference type="ChEBI" id="CHEBI:74483"/>
        <dbReference type="ChEBI" id="CHEBI:82748"/>
        <dbReference type="EC" id="2.1.1.178"/>
    </reaction>
</comment>
<dbReference type="Pfam" id="PF01189">
    <property type="entry name" value="Methyltr_RsmB-F"/>
    <property type="match status" value="1"/>
</dbReference>
<keyword evidence="7 8" id="KW-0694">RNA-binding</keyword>
<dbReference type="Gene3D" id="3.40.50.150">
    <property type="entry name" value="Vaccinia Virus protein VP39"/>
    <property type="match status" value="1"/>
</dbReference>
<feature type="domain" description="SAM-dependent MTase RsmB/NOP-type" evidence="10">
    <location>
        <begin position="25"/>
        <end position="306"/>
    </location>
</feature>
<evidence type="ECO:0000313" key="11">
    <source>
        <dbReference type="EMBL" id="MBT1445841.1"/>
    </source>
</evidence>
<dbReference type="SUPFAM" id="SSF53335">
    <property type="entry name" value="S-adenosyl-L-methionine-dependent methyltransferases"/>
    <property type="match status" value="1"/>
</dbReference>
<comment type="function">
    <text evidence="8">Specifically methylates the cytosine at position 1407 (m5C1407) of 16S rRNA.</text>
</comment>
<keyword evidence="4 8" id="KW-0489">Methyltransferase</keyword>
<evidence type="ECO:0000256" key="3">
    <source>
        <dbReference type="ARBA" id="ARBA00022552"/>
    </source>
</evidence>
<dbReference type="InterPro" id="IPR018314">
    <property type="entry name" value="RsmB/NOL1/NOP2-like_CS"/>
</dbReference>
<dbReference type="GO" id="GO:0032259">
    <property type="term" value="P:methylation"/>
    <property type="evidence" value="ECO:0007669"/>
    <property type="project" value="UniProtKB-KW"/>
</dbReference>
<evidence type="ECO:0000313" key="12">
    <source>
        <dbReference type="Proteomes" id="UP001195903"/>
    </source>
</evidence>
<comment type="subcellular location">
    <subcellularLocation>
        <location evidence="8">Cytoplasm</location>
    </subcellularLocation>
</comment>
<evidence type="ECO:0000256" key="5">
    <source>
        <dbReference type="ARBA" id="ARBA00022679"/>
    </source>
</evidence>
<evidence type="ECO:0000256" key="4">
    <source>
        <dbReference type="ARBA" id="ARBA00022603"/>
    </source>
</evidence>
<dbReference type="NCBIfam" id="TIGR00446">
    <property type="entry name" value="nop2p"/>
    <property type="match status" value="1"/>
</dbReference>
<dbReference type="InterPro" id="IPR049560">
    <property type="entry name" value="MeTrfase_RsmB-F_NOP2_cat"/>
</dbReference>
<proteinExistence type="inferred from homology"/>
<dbReference type="InterPro" id="IPR029063">
    <property type="entry name" value="SAM-dependent_MTases_sf"/>
</dbReference>
<dbReference type="CDD" id="cd02440">
    <property type="entry name" value="AdoMet_MTases"/>
    <property type="match status" value="1"/>
</dbReference>
<dbReference type="Pfam" id="PF13636">
    <property type="entry name" value="Methyltranf_PUA"/>
    <property type="match status" value="1"/>
</dbReference>
<dbReference type="InterPro" id="IPR031341">
    <property type="entry name" value="Methyltr_RsmF_N"/>
</dbReference>
<evidence type="ECO:0000256" key="2">
    <source>
        <dbReference type="ARBA" id="ARBA00022490"/>
    </source>
</evidence>
<dbReference type="EMBL" id="JAHEPS010000006">
    <property type="protein sequence ID" value="MBT1445841.1"/>
    <property type="molecule type" value="Genomic_DNA"/>
</dbReference>
<keyword evidence="3 8" id="KW-0698">rRNA processing</keyword>
<evidence type="ECO:0000256" key="9">
    <source>
        <dbReference type="PROSITE-ProRule" id="PRU01023"/>
    </source>
</evidence>
<evidence type="ECO:0000259" key="10">
    <source>
        <dbReference type="PROSITE" id="PS51686"/>
    </source>
</evidence>
<comment type="caution">
    <text evidence="11">The sequence shown here is derived from an EMBL/GenBank/DDBJ whole genome shotgun (WGS) entry which is preliminary data.</text>
</comment>
<dbReference type="InterPro" id="IPR023545">
    <property type="entry name" value="rRNA_ssu_MeTfrase_F"/>
</dbReference>
<dbReference type="PROSITE" id="PS51686">
    <property type="entry name" value="SAM_MT_RSMB_NOP"/>
    <property type="match status" value="1"/>
</dbReference>
<evidence type="ECO:0000256" key="6">
    <source>
        <dbReference type="ARBA" id="ARBA00022691"/>
    </source>
</evidence>
<dbReference type="InterPro" id="IPR011023">
    <property type="entry name" value="Nop2p"/>
</dbReference>
<comment type="similarity">
    <text evidence="1 8 9">Belongs to the class I-like SAM-binding methyltransferase superfamily. RsmB/NOP family.</text>
</comment>
<feature type="binding site" evidence="8 9">
    <location>
        <position position="171"/>
    </location>
    <ligand>
        <name>S-adenosyl-L-methionine</name>
        <dbReference type="ChEBI" id="CHEBI:59789"/>
    </ligand>
</feature>
<dbReference type="RefSeq" id="WP_214508033.1">
    <property type="nucleotide sequence ID" value="NZ_JAHEPS010000006.1"/>
</dbReference>
<feature type="active site" description="Nucleophile" evidence="8 9">
    <location>
        <position position="242"/>
    </location>
</feature>
<dbReference type="InterPro" id="IPR023267">
    <property type="entry name" value="RCMT"/>
</dbReference>
<protein>
    <recommendedName>
        <fullName evidence="8">Ribosomal RNA small subunit methyltransferase F</fullName>
        <ecNumber evidence="8">2.1.1.178</ecNumber>
    </recommendedName>
    <alternativeName>
        <fullName evidence="8">16S rRNA m5C1407 methyltransferase</fullName>
    </alternativeName>
    <alternativeName>
        <fullName evidence="8">rRNA (cytosine-C(5)-)-methyltransferase RsmF</fullName>
    </alternativeName>
</protein>
<dbReference type="Gene3D" id="3.10.450.720">
    <property type="match status" value="1"/>
</dbReference>
<organism evidence="11 12">
    <name type="scientific">Shewanella jiangmenensis</name>
    <dbReference type="NCBI Taxonomy" id="2837387"/>
    <lineage>
        <taxon>Bacteria</taxon>
        <taxon>Pseudomonadati</taxon>
        <taxon>Pseudomonadota</taxon>
        <taxon>Gammaproteobacteria</taxon>
        <taxon>Alteromonadales</taxon>
        <taxon>Shewanellaceae</taxon>
        <taxon>Shewanella</taxon>
    </lineage>
</organism>
<evidence type="ECO:0000256" key="7">
    <source>
        <dbReference type="ARBA" id="ARBA00022884"/>
    </source>
</evidence>
<dbReference type="InterPro" id="IPR027391">
    <property type="entry name" value="Nol1_Nop2_Fmu_2"/>
</dbReference>
<reference evidence="11 12" key="1">
    <citation type="submission" date="2021-05" db="EMBL/GenBank/DDBJ databases">
        <title>Shewanella sp. JM162201.</title>
        <authorList>
            <person name="Xu S."/>
            <person name="Li A."/>
        </authorList>
    </citation>
    <scope>NUCLEOTIDE SEQUENCE [LARGE SCALE GENOMIC DNA]</scope>
    <source>
        <strain evidence="11 12">JM162201</strain>
    </source>
</reference>
<dbReference type="Pfam" id="PF17125">
    <property type="entry name" value="Methyltr_RsmF_N"/>
    <property type="match status" value="1"/>
</dbReference>
<dbReference type="HAMAP" id="MF_01579">
    <property type="entry name" value="16SrRNA_methyltr_F"/>
    <property type="match status" value="1"/>
</dbReference>
<dbReference type="PROSITE" id="PS01153">
    <property type="entry name" value="NOL1_NOP2_SUN"/>
    <property type="match status" value="1"/>
</dbReference>
<evidence type="ECO:0000256" key="8">
    <source>
        <dbReference type="HAMAP-Rule" id="MF_01579"/>
    </source>
</evidence>